<dbReference type="PANTHER" id="PTHR33204:SF18">
    <property type="entry name" value="TRANSCRIPTIONAL REGULATORY PROTEIN"/>
    <property type="match status" value="1"/>
</dbReference>
<proteinExistence type="predicted"/>
<dbReference type="InterPro" id="IPR036390">
    <property type="entry name" value="WH_DNA-bd_sf"/>
</dbReference>
<name>A0A3E0VNM2_9MICO</name>
<evidence type="ECO:0000256" key="1">
    <source>
        <dbReference type="ARBA" id="ARBA00023015"/>
    </source>
</evidence>
<dbReference type="GO" id="GO:0003677">
    <property type="term" value="F:DNA binding"/>
    <property type="evidence" value="ECO:0007669"/>
    <property type="project" value="UniProtKB-KW"/>
</dbReference>
<dbReference type="Pfam" id="PF01638">
    <property type="entry name" value="HxlR"/>
    <property type="match status" value="1"/>
</dbReference>
<protein>
    <recommendedName>
        <fullName evidence="4">HTH hxlR-type domain-containing protein</fullName>
    </recommendedName>
</protein>
<dbReference type="EMBL" id="NBWZ01000001">
    <property type="protein sequence ID" value="RFA11275.1"/>
    <property type="molecule type" value="Genomic_DNA"/>
</dbReference>
<feature type="domain" description="HTH hxlR-type" evidence="4">
    <location>
        <begin position="1"/>
        <end position="98"/>
    </location>
</feature>
<accession>A0A3E0VNM2</accession>
<evidence type="ECO:0000259" key="4">
    <source>
        <dbReference type="PROSITE" id="PS51118"/>
    </source>
</evidence>
<dbReference type="Gene3D" id="1.10.10.10">
    <property type="entry name" value="Winged helix-like DNA-binding domain superfamily/Winged helix DNA-binding domain"/>
    <property type="match status" value="1"/>
</dbReference>
<dbReference type="PANTHER" id="PTHR33204">
    <property type="entry name" value="TRANSCRIPTIONAL REGULATOR, MARR FAMILY"/>
    <property type="match status" value="1"/>
</dbReference>
<gene>
    <name evidence="5" type="ORF">B7R54_13430</name>
</gene>
<reference evidence="5 6" key="1">
    <citation type="submission" date="2017-04" db="EMBL/GenBank/DDBJ databases">
        <title>Comparative genome analysis of Subtercola boreus.</title>
        <authorList>
            <person name="Cho Y.-J."/>
            <person name="Cho A."/>
            <person name="Kim O.-S."/>
            <person name="Lee J.-I."/>
        </authorList>
    </citation>
    <scope>NUCLEOTIDE SEQUENCE [LARGE SCALE GENOMIC DNA]</scope>
    <source>
        <strain evidence="5 6">K300</strain>
    </source>
</reference>
<evidence type="ECO:0000313" key="6">
    <source>
        <dbReference type="Proteomes" id="UP000256486"/>
    </source>
</evidence>
<dbReference type="InterPro" id="IPR036388">
    <property type="entry name" value="WH-like_DNA-bd_sf"/>
</dbReference>
<evidence type="ECO:0000256" key="2">
    <source>
        <dbReference type="ARBA" id="ARBA00023125"/>
    </source>
</evidence>
<dbReference type="SUPFAM" id="SSF46785">
    <property type="entry name" value="Winged helix' DNA-binding domain"/>
    <property type="match status" value="1"/>
</dbReference>
<dbReference type="InterPro" id="IPR002577">
    <property type="entry name" value="HTH_HxlR"/>
</dbReference>
<keyword evidence="3" id="KW-0804">Transcription</keyword>
<keyword evidence="6" id="KW-1185">Reference proteome</keyword>
<dbReference type="AlphaFoldDB" id="A0A3E0VNM2"/>
<keyword evidence="1" id="KW-0805">Transcription regulation</keyword>
<dbReference type="PROSITE" id="PS51118">
    <property type="entry name" value="HTH_HXLR"/>
    <property type="match status" value="1"/>
</dbReference>
<dbReference type="Proteomes" id="UP000256486">
    <property type="component" value="Unassembled WGS sequence"/>
</dbReference>
<evidence type="ECO:0000256" key="3">
    <source>
        <dbReference type="ARBA" id="ARBA00023163"/>
    </source>
</evidence>
<evidence type="ECO:0000313" key="5">
    <source>
        <dbReference type="EMBL" id="RFA11275.1"/>
    </source>
</evidence>
<keyword evidence="2" id="KW-0238">DNA-binding</keyword>
<sequence length="142" mass="15595">MHRSLDIVGERWSLLIIRNAFRGQTKFSEFRDSLGAPSDILTARLATLVDAGVLERRAYREPGARERSSYHLTPQGLALKTVLVALQEWGDAYTPWPAGRVSLVERSDTHSPVSLAFVDEAGATVPADDVRLVPGPAARATW</sequence>
<organism evidence="5 6">
    <name type="scientific">Subtercola boreus</name>
    <dbReference type="NCBI Taxonomy" id="120213"/>
    <lineage>
        <taxon>Bacteria</taxon>
        <taxon>Bacillati</taxon>
        <taxon>Actinomycetota</taxon>
        <taxon>Actinomycetes</taxon>
        <taxon>Micrococcales</taxon>
        <taxon>Microbacteriaceae</taxon>
        <taxon>Subtercola</taxon>
    </lineage>
</organism>
<comment type="caution">
    <text evidence="5">The sequence shown here is derived from an EMBL/GenBank/DDBJ whole genome shotgun (WGS) entry which is preliminary data.</text>
</comment>